<dbReference type="NCBIfam" id="TIGR01072">
    <property type="entry name" value="murA"/>
    <property type="match status" value="1"/>
</dbReference>
<keyword evidence="7 12" id="KW-0573">Peptidoglycan synthesis</keyword>
<dbReference type="PANTHER" id="PTHR43783">
    <property type="entry name" value="UDP-N-ACETYLGLUCOSAMINE 1-CARBOXYVINYLTRANSFERASE"/>
    <property type="match status" value="1"/>
</dbReference>
<evidence type="ECO:0000256" key="6">
    <source>
        <dbReference type="ARBA" id="ARBA00022960"/>
    </source>
</evidence>
<evidence type="ECO:0000313" key="15">
    <source>
        <dbReference type="Proteomes" id="UP000273083"/>
    </source>
</evidence>
<dbReference type="Gene3D" id="3.65.10.10">
    <property type="entry name" value="Enolpyruvate transferase domain"/>
    <property type="match status" value="2"/>
</dbReference>
<keyword evidence="4 12" id="KW-0132">Cell division</keyword>
<proteinExistence type="inferred from homology"/>
<feature type="modified residue" description="2-(S-cysteinyl)pyruvic acid O-phosphothioketal" evidence="12">
    <location>
        <position position="116"/>
    </location>
</feature>
<dbReference type="Proteomes" id="UP000273083">
    <property type="component" value="Unassembled WGS sequence"/>
</dbReference>
<keyword evidence="3 12" id="KW-0963">Cytoplasm</keyword>
<evidence type="ECO:0000256" key="4">
    <source>
        <dbReference type="ARBA" id="ARBA00022618"/>
    </source>
</evidence>
<comment type="function">
    <text evidence="12">Cell wall formation. Adds enolpyruvyl to UDP-N-acetylglucosamine.</text>
</comment>
<feature type="binding site" evidence="12">
    <location>
        <position position="92"/>
    </location>
    <ligand>
        <name>UDP-N-acetyl-alpha-D-glucosamine</name>
        <dbReference type="ChEBI" id="CHEBI:57705"/>
    </ligand>
</feature>
<dbReference type="InterPro" id="IPR050068">
    <property type="entry name" value="MurA_subfamily"/>
</dbReference>
<dbReference type="CDD" id="cd01555">
    <property type="entry name" value="UdpNAET"/>
    <property type="match status" value="1"/>
</dbReference>
<feature type="binding site" evidence="12">
    <location>
        <position position="305"/>
    </location>
    <ligand>
        <name>UDP-N-acetyl-alpha-D-glucosamine</name>
        <dbReference type="ChEBI" id="CHEBI:57705"/>
    </ligand>
</feature>
<feature type="domain" description="Enolpyruvate transferase" evidence="13">
    <location>
        <begin position="8"/>
        <end position="404"/>
    </location>
</feature>
<evidence type="ECO:0000256" key="12">
    <source>
        <dbReference type="HAMAP-Rule" id="MF_00111"/>
    </source>
</evidence>
<dbReference type="NCBIfam" id="NF006873">
    <property type="entry name" value="PRK09369.1"/>
    <property type="match status" value="1"/>
</dbReference>
<keyword evidence="8 12" id="KW-0131">Cell cycle</keyword>
<dbReference type="InterPro" id="IPR036968">
    <property type="entry name" value="Enolpyruvate_Tfrase_sf"/>
</dbReference>
<dbReference type="Pfam" id="PF00275">
    <property type="entry name" value="EPSP_synthase"/>
    <property type="match status" value="1"/>
</dbReference>
<dbReference type="GO" id="GO:0051301">
    <property type="term" value="P:cell division"/>
    <property type="evidence" value="ECO:0007669"/>
    <property type="project" value="UniProtKB-KW"/>
</dbReference>
<dbReference type="GO" id="GO:0008360">
    <property type="term" value="P:regulation of cell shape"/>
    <property type="evidence" value="ECO:0007669"/>
    <property type="project" value="UniProtKB-KW"/>
</dbReference>
<evidence type="ECO:0000256" key="9">
    <source>
        <dbReference type="ARBA" id="ARBA00023316"/>
    </source>
</evidence>
<evidence type="ECO:0000256" key="10">
    <source>
        <dbReference type="ARBA" id="ARBA00038367"/>
    </source>
</evidence>
<feature type="binding site" evidence="12">
    <location>
        <position position="327"/>
    </location>
    <ligand>
        <name>UDP-N-acetyl-alpha-D-glucosamine</name>
        <dbReference type="ChEBI" id="CHEBI:57705"/>
    </ligand>
</feature>
<protein>
    <recommendedName>
        <fullName evidence="12">UDP-N-acetylglucosamine 1-carboxyvinyltransferase</fullName>
        <ecNumber evidence="12">2.5.1.7</ecNumber>
    </recommendedName>
    <alternativeName>
        <fullName evidence="12">Enoylpyruvate transferase</fullName>
    </alternativeName>
    <alternativeName>
        <fullName evidence="12">UDP-N-acetylglucosamine enolpyruvyl transferase</fullName>
        <shortName evidence="12">EPT</shortName>
    </alternativeName>
</protein>
<keyword evidence="6 12" id="KW-0133">Cell shape</keyword>
<evidence type="ECO:0000259" key="13">
    <source>
        <dbReference type="Pfam" id="PF00275"/>
    </source>
</evidence>
<sequence>MSRIEVIGGKQLHGELNIHGSKNAILPILAATVLNRGVCKMNNCPYILDVLHMNKILESIGCIVTMEGNSIIVDAKNILKTEVSDEYVRQMRSSIILLGALLGREKSVTISFPGGCSIGARPIDLHLKALRKLNVEIKEEDGLLYCNTTKVIGNDIVLDFPSVGATENIILASVISEGTTKIIGAAKEPEIMELCNFLNAMGAKIYGAGTDSITIEGVEEVHDVEYTLVADRIVAGTYMAALAGRGGKITLKGASCRELYSVVMTLIDMGCGIYCGSDYITISSMERPNAIDIIRTSPYPGFPTDMQSQIMVTLSIAQGTSIIIENIFEARYKNVSELIKMGANIIVEGKLAVVKGVPMLHGAEVFASDLRGGAALVIAGIIAEGRTIVDNTSYISRGYEDIVRDFKEIGADIKYLD</sequence>
<evidence type="ECO:0000256" key="11">
    <source>
        <dbReference type="ARBA" id="ARBA00047527"/>
    </source>
</evidence>
<dbReference type="GO" id="GO:0019277">
    <property type="term" value="P:UDP-N-acetylgalactosamine biosynthetic process"/>
    <property type="evidence" value="ECO:0007669"/>
    <property type="project" value="InterPro"/>
</dbReference>
<dbReference type="RefSeq" id="WP_123608425.1">
    <property type="nucleotide sequence ID" value="NZ_RJVG01000002.1"/>
</dbReference>
<dbReference type="HAMAP" id="MF_00111">
    <property type="entry name" value="MurA"/>
    <property type="match status" value="1"/>
</dbReference>
<dbReference type="InterPro" id="IPR005750">
    <property type="entry name" value="UDP_GlcNAc_COvinyl_MurA"/>
</dbReference>
<dbReference type="EMBL" id="RJVG01000002">
    <property type="protein sequence ID" value="ROR30743.1"/>
    <property type="molecule type" value="Genomic_DNA"/>
</dbReference>
<dbReference type="GO" id="GO:0005737">
    <property type="term" value="C:cytoplasm"/>
    <property type="evidence" value="ECO:0007669"/>
    <property type="project" value="UniProtKB-SubCell"/>
</dbReference>
<organism evidence="14 15">
    <name type="scientific">Mobilisporobacter senegalensis</name>
    <dbReference type="NCBI Taxonomy" id="1329262"/>
    <lineage>
        <taxon>Bacteria</taxon>
        <taxon>Bacillati</taxon>
        <taxon>Bacillota</taxon>
        <taxon>Clostridia</taxon>
        <taxon>Lachnospirales</taxon>
        <taxon>Lachnospiraceae</taxon>
        <taxon>Mobilisporobacter</taxon>
    </lineage>
</organism>
<evidence type="ECO:0000313" key="14">
    <source>
        <dbReference type="EMBL" id="ROR30743.1"/>
    </source>
</evidence>
<gene>
    <name evidence="12" type="primary">murA</name>
    <name evidence="14" type="ORF">EDD66_102398</name>
</gene>
<evidence type="ECO:0000256" key="2">
    <source>
        <dbReference type="ARBA" id="ARBA00004752"/>
    </source>
</evidence>
<reference evidence="14 15" key="1">
    <citation type="submission" date="2018-11" db="EMBL/GenBank/DDBJ databases">
        <title>Genomic Encyclopedia of Type Strains, Phase IV (KMG-IV): sequencing the most valuable type-strain genomes for metagenomic binning, comparative biology and taxonomic classification.</title>
        <authorList>
            <person name="Goeker M."/>
        </authorList>
    </citation>
    <scope>NUCLEOTIDE SEQUENCE [LARGE SCALE GENOMIC DNA]</scope>
    <source>
        <strain evidence="14 15">DSM 26537</strain>
    </source>
</reference>
<dbReference type="GO" id="GO:0009252">
    <property type="term" value="P:peptidoglycan biosynthetic process"/>
    <property type="evidence" value="ECO:0007669"/>
    <property type="project" value="UniProtKB-UniRule"/>
</dbReference>
<evidence type="ECO:0000256" key="1">
    <source>
        <dbReference type="ARBA" id="ARBA00004496"/>
    </source>
</evidence>
<accession>A0A3N1XVW2</accession>
<keyword evidence="12" id="KW-0670">Pyruvate</keyword>
<comment type="subcellular location">
    <subcellularLocation>
        <location evidence="1 12">Cytoplasm</location>
    </subcellularLocation>
</comment>
<dbReference type="PANTHER" id="PTHR43783:SF1">
    <property type="entry name" value="UDP-N-ACETYLGLUCOSAMINE 1-CARBOXYVINYLTRANSFERASE"/>
    <property type="match status" value="1"/>
</dbReference>
<feature type="binding site" evidence="12">
    <location>
        <begin position="22"/>
        <end position="23"/>
    </location>
    <ligand>
        <name>phosphoenolpyruvate</name>
        <dbReference type="ChEBI" id="CHEBI:58702"/>
    </ligand>
</feature>
<comment type="pathway">
    <text evidence="2 12">Cell wall biogenesis; peptidoglycan biosynthesis.</text>
</comment>
<dbReference type="AlphaFoldDB" id="A0A3N1XVW2"/>
<evidence type="ECO:0000256" key="8">
    <source>
        <dbReference type="ARBA" id="ARBA00023306"/>
    </source>
</evidence>
<name>A0A3N1XVW2_9FIRM</name>
<evidence type="ECO:0000256" key="3">
    <source>
        <dbReference type="ARBA" id="ARBA00022490"/>
    </source>
</evidence>
<comment type="catalytic activity">
    <reaction evidence="11 12">
        <text>phosphoenolpyruvate + UDP-N-acetyl-alpha-D-glucosamine = UDP-N-acetyl-3-O-(1-carboxyvinyl)-alpha-D-glucosamine + phosphate</text>
        <dbReference type="Rhea" id="RHEA:18681"/>
        <dbReference type="ChEBI" id="CHEBI:43474"/>
        <dbReference type="ChEBI" id="CHEBI:57705"/>
        <dbReference type="ChEBI" id="CHEBI:58702"/>
        <dbReference type="ChEBI" id="CHEBI:68483"/>
        <dbReference type="EC" id="2.5.1.7"/>
    </reaction>
</comment>
<dbReference type="OrthoDB" id="9803760at2"/>
<keyword evidence="9 12" id="KW-0961">Cell wall biogenesis/degradation</keyword>
<keyword evidence="15" id="KW-1185">Reference proteome</keyword>
<dbReference type="EC" id="2.5.1.7" evidence="12"/>
<feature type="active site" description="Proton donor" evidence="12">
    <location>
        <position position="116"/>
    </location>
</feature>
<evidence type="ECO:0000256" key="7">
    <source>
        <dbReference type="ARBA" id="ARBA00022984"/>
    </source>
</evidence>
<comment type="similarity">
    <text evidence="10 12">Belongs to the EPSP synthase family. MurA subfamily.</text>
</comment>
<dbReference type="UniPathway" id="UPA00219"/>
<dbReference type="GO" id="GO:0071555">
    <property type="term" value="P:cell wall organization"/>
    <property type="evidence" value="ECO:0007669"/>
    <property type="project" value="UniProtKB-KW"/>
</dbReference>
<dbReference type="GO" id="GO:0008760">
    <property type="term" value="F:UDP-N-acetylglucosamine 1-carboxyvinyltransferase activity"/>
    <property type="evidence" value="ECO:0007669"/>
    <property type="project" value="UniProtKB-UniRule"/>
</dbReference>
<dbReference type="InterPro" id="IPR001986">
    <property type="entry name" value="Enolpyruvate_Tfrase_dom"/>
</dbReference>
<feature type="binding site" evidence="12">
    <location>
        <begin position="121"/>
        <end position="125"/>
    </location>
    <ligand>
        <name>UDP-N-acetyl-alpha-D-glucosamine</name>
        <dbReference type="ChEBI" id="CHEBI:57705"/>
    </ligand>
</feature>
<evidence type="ECO:0000256" key="5">
    <source>
        <dbReference type="ARBA" id="ARBA00022679"/>
    </source>
</evidence>
<dbReference type="SUPFAM" id="SSF55205">
    <property type="entry name" value="EPT/RTPC-like"/>
    <property type="match status" value="1"/>
</dbReference>
<comment type="caution">
    <text evidence="12">Lacks conserved residue(s) required for the propagation of feature annotation.</text>
</comment>
<comment type="caution">
    <text evidence="14">The sequence shown here is derived from an EMBL/GenBank/DDBJ whole genome shotgun (WGS) entry which is preliminary data.</text>
</comment>
<keyword evidence="5 12" id="KW-0808">Transferase</keyword>
<dbReference type="InterPro" id="IPR013792">
    <property type="entry name" value="RNA3'P_cycl/enolpyr_Trfase_a/b"/>
</dbReference>